<sequence length="75" mass="8848">MDVKQLYVHLGSNYFLGQSRHVDLCEVLPRCADYRQGCWIPEGRLTAMQKWIKRANSLLQDYCCRLFFCLVDKTC</sequence>
<evidence type="ECO:0000313" key="2">
    <source>
        <dbReference type="Proteomes" id="UP000828390"/>
    </source>
</evidence>
<gene>
    <name evidence="1" type="ORF">DPMN_031915</name>
</gene>
<accession>A0A9D4M1W8</accession>
<proteinExistence type="predicted"/>
<reference evidence="1" key="1">
    <citation type="journal article" date="2019" name="bioRxiv">
        <title>The Genome of the Zebra Mussel, Dreissena polymorpha: A Resource for Invasive Species Research.</title>
        <authorList>
            <person name="McCartney M.A."/>
            <person name="Auch B."/>
            <person name="Kono T."/>
            <person name="Mallez S."/>
            <person name="Zhang Y."/>
            <person name="Obille A."/>
            <person name="Becker A."/>
            <person name="Abrahante J.E."/>
            <person name="Garbe J."/>
            <person name="Badalamenti J.P."/>
            <person name="Herman A."/>
            <person name="Mangelson H."/>
            <person name="Liachko I."/>
            <person name="Sullivan S."/>
            <person name="Sone E.D."/>
            <person name="Koren S."/>
            <person name="Silverstein K.A.T."/>
            <person name="Beckman K.B."/>
            <person name="Gohl D.M."/>
        </authorList>
    </citation>
    <scope>NUCLEOTIDE SEQUENCE</scope>
    <source>
        <strain evidence="1">Duluth1</strain>
        <tissue evidence="1">Whole animal</tissue>
    </source>
</reference>
<comment type="caution">
    <text evidence="1">The sequence shown here is derived from an EMBL/GenBank/DDBJ whole genome shotgun (WGS) entry which is preliminary data.</text>
</comment>
<name>A0A9D4M1W8_DREPO</name>
<reference evidence="1" key="2">
    <citation type="submission" date="2020-11" db="EMBL/GenBank/DDBJ databases">
        <authorList>
            <person name="McCartney M.A."/>
            <person name="Auch B."/>
            <person name="Kono T."/>
            <person name="Mallez S."/>
            <person name="Becker A."/>
            <person name="Gohl D.M."/>
            <person name="Silverstein K.A.T."/>
            <person name="Koren S."/>
            <person name="Bechman K.B."/>
            <person name="Herman A."/>
            <person name="Abrahante J.E."/>
            <person name="Garbe J."/>
        </authorList>
    </citation>
    <scope>NUCLEOTIDE SEQUENCE</scope>
    <source>
        <strain evidence="1">Duluth1</strain>
        <tissue evidence="1">Whole animal</tissue>
    </source>
</reference>
<dbReference type="Proteomes" id="UP000828390">
    <property type="component" value="Unassembled WGS sequence"/>
</dbReference>
<dbReference type="EMBL" id="JAIWYP010000002">
    <property type="protein sequence ID" value="KAH3868763.1"/>
    <property type="molecule type" value="Genomic_DNA"/>
</dbReference>
<keyword evidence="2" id="KW-1185">Reference proteome</keyword>
<dbReference type="AlphaFoldDB" id="A0A9D4M1W8"/>
<evidence type="ECO:0000313" key="1">
    <source>
        <dbReference type="EMBL" id="KAH3868763.1"/>
    </source>
</evidence>
<organism evidence="1 2">
    <name type="scientific">Dreissena polymorpha</name>
    <name type="common">Zebra mussel</name>
    <name type="synonym">Mytilus polymorpha</name>
    <dbReference type="NCBI Taxonomy" id="45954"/>
    <lineage>
        <taxon>Eukaryota</taxon>
        <taxon>Metazoa</taxon>
        <taxon>Spiralia</taxon>
        <taxon>Lophotrochozoa</taxon>
        <taxon>Mollusca</taxon>
        <taxon>Bivalvia</taxon>
        <taxon>Autobranchia</taxon>
        <taxon>Heteroconchia</taxon>
        <taxon>Euheterodonta</taxon>
        <taxon>Imparidentia</taxon>
        <taxon>Neoheterodontei</taxon>
        <taxon>Myida</taxon>
        <taxon>Dreissenoidea</taxon>
        <taxon>Dreissenidae</taxon>
        <taxon>Dreissena</taxon>
    </lineage>
</organism>
<protein>
    <submittedName>
        <fullName evidence="1">Uncharacterized protein</fullName>
    </submittedName>
</protein>